<feature type="region of interest" description="Disordered" evidence="1">
    <location>
        <begin position="1"/>
        <end position="71"/>
    </location>
</feature>
<organism evidence="2 3">
    <name type="scientific">Sphaerimonospora thailandensis</name>
    <dbReference type="NCBI Taxonomy" id="795644"/>
    <lineage>
        <taxon>Bacteria</taxon>
        <taxon>Bacillati</taxon>
        <taxon>Actinomycetota</taxon>
        <taxon>Actinomycetes</taxon>
        <taxon>Streptosporangiales</taxon>
        <taxon>Streptosporangiaceae</taxon>
        <taxon>Sphaerimonospora</taxon>
    </lineage>
</organism>
<gene>
    <name evidence="2" type="ORF">Mth01_51470</name>
</gene>
<feature type="compositionally biased region" description="Acidic residues" evidence="1">
    <location>
        <begin position="55"/>
        <end position="64"/>
    </location>
</feature>
<name>A0A8J3RFP3_9ACTN</name>
<protein>
    <submittedName>
        <fullName evidence="2">Uncharacterized protein</fullName>
    </submittedName>
</protein>
<reference evidence="2" key="1">
    <citation type="submission" date="2021-01" db="EMBL/GenBank/DDBJ databases">
        <title>Whole genome shotgun sequence of Sphaerimonospora thailandensis NBRC 107569.</title>
        <authorList>
            <person name="Komaki H."/>
            <person name="Tamura T."/>
        </authorList>
    </citation>
    <scope>NUCLEOTIDE SEQUENCE</scope>
    <source>
        <strain evidence="2">NBRC 107569</strain>
    </source>
</reference>
<evidence type="ECO:0000256" key="1">
    <source>
        <dbReference type="SAM" id="MobiDB-lite"/>
    </source>
</evidence>
<sequence>MTHNPEPSRNPEPARPAGGEEIQAEWQNPLAQSPDAEWTPDETDLTGWHVPGADSPDDVEELAADDPRRAS</sequence>
<dbReference type="EMBL" id="BOOG01000065">
    <property type="protein sequence ID" value="GIH72894.1"/>
    <property type="molecule type" value="Genomic_DNA"/>
</dbReference>
<evidence type="ECO:0000313" key="2">
    <source>
        <dbReference type="EMBL" id="GIH72894.1"/>
    </source>
</evidence>
<accession>A0A8J3RFP3</accession>
<keyword evidence="3" id="KW-1185">Reference proteome</keyword>
<dbReference type="AlphaFoldDB" id="A0A8J3RFP3"/>
<proteinExistence type="predicted"/>
<dbReference type="Proteomes" id="UP000610966">
    <property type="component" value="Unassembled WGS sequence"/>
</dbReference>
<evidence type="ECO:0000313" key="3">
    <source>
        <dbReference type="Proteomes" id="UP000610966"/>
    </source>
</evidence>
<comment type="caution">
    <text evidence="2">The sequence shown here is derived from an EMBL/GenBank/DDBJ whole genome shotgun (WGS) entry which is preliminary data.</text>
</comment>
<dbReference type="RefSeq" id="WP_204018538.1">
    <property type="nucleotide sequence ID" value="NZ_BOOG01000065.1"/>
</dbReference>